<keyword evidence="6 8" id="KW-1133">Transmembrane helix</keyword>
<dbReference type="InterPro" id="IPR001463">
    <property type="entry name" value="Na/Ala_symport"/>
</dbReference>
<keyword evidence="3 8" id="KW-0813">Transport</keyword>
<feature type="transmembrane region" description="Helical" evidence="8">
    <location>
        <begin position="206"/>
        <end position="226"/>
    </location>
</feature>
<protein>
    <submittedName>
        <fullName evidence="9">Amino acid carrier protein</fullName>
    </submittedName>
</protein>
<feature type="transmembrane region" description="Helical" evidence="8">
    <location>
        <begin position="144"/>
        <end position="163"/>
    </location>
</feature>
<dbReference type="NCBIfam" id="TIGR00835">
    <property type="entry name" value="agcS"/>
    <property type="match status" value="1"/>
</dbReference>
<feature type="transmembrane region" description="Helical" evidence="8">
    <location>
        <begin position="183"/>
        <end position="199"/>
    </location>
</feature>
<evidence type="ECO:0000256" key="7">
    <source>
        <dbReference type="ARBA" id="ARBA00023136"/>
    </source>
</evidence>
<dbReference type="PANTHER" id="PTHR30330">
    <property type="entry name" value="AGSS FAMILY TRANSPORTER, SODIUM-ALANINE"/>
    <property type="match status" value="1"/>
</dbReference>
<keyword evidence="7 8" id="KW-0472">Membrane</keyword>
<evidence type="ECO:0000256" key="8">
    <source>
        <dbReference type="RuleBase" id="RU363064"/>
    </source>
</evidence>
<dbReference type="AlphaFoldDB" id="A0A9D2MQ21"/>
<feature type="transmembrane region" description="Helical" evidence="8">
    <location>
        <begin position="93"/>
        <end position="114"/>
    </location>
</feature>
<evidence type="ECO:0000256" key="3">
    <source>
        <dbReference type="ARBA" id="ARBA00022448"/>
    </source>
</evidence>
<reference evidence="9" key="1">
    <citation type="journal article" date="2021" name="PeerJ">
        <title>Extensive microbial diversity within the chicken gut microbiome revealed by metagenomics and culture.</title>
        <authorList>
            <person name="Gilroy R."/>
            <person name="Ravi A."/>
            <person name="Getino M."/>
            <person name="Pursley I."/>
            <person name="Horton D.L."/>
            <person name="Alikhan N.F."/>
            <person name="Baker D."/>
            <person name="Gharbi K."/>
            <person name="Hall N."/>
            <person name="Watson M."/>
            <person name="Adriaenssens E.M."/>
            <person name="Foster-Nyarko E."/>
            <person name="Jarju S."/>
            <person name="Secka A."/>
            <person name="Antonio M."/>
            <person name="Oren A."/>
            <person name="Chaudhuri R.R."/>
            <person name="La Ragione R."/>
            <person name="Hildebrand F."/>
            <person name="Pallen M.J."/>
        </authorList>
    </citation>
    <scope>NUCLEOTIDE SEQUENCE</scope>
    <source>
        <strain evidence="9">USAMLcec3-2134</strain>
    </source>
</reference>
<comment type="caution">
    <text evidence="9">The sequence shown here is derived from an EMBL/GenBank/DDBJ whole genome shotgun (WGS) entry which is preliminary data.</text>
</comment>
<dbReference type="PANTHER" id="PTHR30330:SF3">
    <property type="entry name" value="TRANSCRIPTIONAL REGULATOR, LRP FAMILY"/>
    <property type="match status" value="1"/>
</dbReference>
<evidence type="ECO:0000256" key="2">
    <source>
        <dbReference type="ARBA" id="ARBA00009261"/>
    </source>
</evidence>
<keyword evidence="5 8" id="KW-0812">Transmembrane</keyword>
<evidence type="ECO:0000256" key="5">
    <source>
        <dbReference type="ARBA" id="ARBA00022692"/>
    </source>
</evidence>
<feature type="transmembrane region" description="Helical" evidence="8">
    <location>
        <begin position="352"/>
        <end position="372"/>
    </location>
</feature>
<gene>
    <name evidence="9" type="ORF">H9763_05010</name>
</gene>
<keyword evidence="4 8" id="KW-1003">Cell membrane</keyword>
<feature type="transmembrane region" description="Helical" evidence="8">
    <location>
        <begin position="238"/>
        <end position="262"/>
    </location>
</feature>
<evidence type="ECO:0000256" key="4">
    <source>
        <dbReference type="ARBA" id="ARBA00022475"/>
    </source>
</evidence>
<name>A0A9D2MQ21_9FIRM</name>
<dbReference type="GO" id="GO:0005886">
    <property type="term" value="C:plasma membrane"/>
    <property type="evidence" value="ECO:0007669"/>
    <property type="project" value="UniProtKB-SubCell"/>
</dbReference>
<sequence length="435" mass="46403">MERLNQIVERLNDLLWNFPMLALLLGTHLYFTVRLGFVQKKVPQGIRMSFSREGMKKEGISPYEALSTALAATIGTGNIIGISAAIAIGGPGAVFWCWLSGLLGMATCYAECFLSARYRVRGPDGTAKGGPMYVMEHILHQKGLAILFSFFAVVAALSVGSSVQAHSLAEAVTRQLPVSPHPVGIAAALLAGSILVGGAKKTAKACTCLVPVMSAIYLGGCLYIIVKNVAWLPETLRVIVGSAFSSRPFIGGIAGTAVMTGIRTGMAKGLFTNEAGMGSMPMTAALSNEDSPAKQGLISMTGIFWDTLVMCAVTGLAILSDMVRNPGPYLGAAEDSLCFIAFSRLPFAGQSLLSLCLILFSFATIIGWSFYGERAAEYLWGKKGASLFEIGYMVFVYLGAVLSLDFVWNLSDLANACMAIPNLICLWMLRKKVRA</sequence>
<dbReference type="PRINTS" id="PR00175">
    <property type="entry name" value="NAALASMPORT"/>
</dbReference>
<feature type="transmembrane region" description="Helical" evidence="8">
    <location>
        <begin position="297"/>
        <end position="319"/>
    </location>
</feature>
<reference evidence="9" key="2">
    <citation type="submission" date="2021-04" db="EMBL/GenBank/DDBJ databases">
        <authorList>
            <person name="Gilroy R."/>
        </authorList>
    </citation>
    <scope>NUCLEOTIDE SEQUENCE</scope>
    <source>
        <strain evidence="9">USAMLcec3-2134</strain>
    </source>
</reference>
<dbReference type="GO" id="GO:0005283">
    <property type="term" value="F:amino acid:sodium symporter activity"/>
    <property type="evidence" value="ECO:0007669"/>
    <property type="project" value="InterPro"/>
</dbReference>
<feature type="transmembrane region" description="Helical" evidence="8">
    <location>
        <begin position="20"/>
        <end position="38"/>
    </location>
</feature>
<dbReference type="Pfam" id="PF01235">
    <property type="entry name" value="Na_Ala_symp"/>
    <property type="match status" value="1"/>
</dbReference>
<evidence type="ECO:0000256" key="1">
    <source>
        <dbReference type="ARBA" id="ARBA00004651"/>
    </source>
</evidence>
<dbReference type="EMBL" id="DWXE01000016">
    <property type="protein sequence ID" value="HJB90812.1"/>
    <property type="molecule type" value="Genomic_DNA"/>
</dbReference>
<comment type="subcellular location">
    <subcellularLocation>
        <location evidence="1 8">Cell membrane</location>
        <topology evidence="1 8">Multi-pass membrane protein</topology>
    </subcellularLocation>
</comment>
<keyword evidence="8" id="KW-0769">Symport</keyword>
<evidence type="ECO:0000313" key="10">
    <source>
        <dbReference type="Proteomes" id="UP000886883"/>
    </source>
</evidence>
<comment type="similarity">
    <text evidence="2 8">Belongs to the alanine or glycine:cation symporter (AGCS) (TC 2.A.25) family.</text>
</comment>
<dbReference type="Gene3D" id="1.20.1740.10">
    <property type="entry name" value="Amino acid/polyamine transporter I"/>
    <property type="match status" value="1"/>
</dbReference>
<evidence type="ECO:0000256" key="6">
    <source>
        <dbReference type="ARBA" id="ARBA00022989"/>
    </source>
</evidence>
<organism evidence="9 10">
    <name type="scientific">Candidatus Eisenbergiella merdigallinarum</name>
    <dbReference type="NCBI Taxonomy" id="2838552"/>
    <lineage>
        <taxon>Bacteria</taxon>
        <taxon>Bacillati</taxon>
        <taxon>Bacillota</taxon>
        <taxon>Clostridia</taxon>
        <taxon>Lachnospirales</taxon>
        <taxon>Lachnospiraceae</taxon>
        <taxon>Eisenbergiella</taxon>
    </lineage>
</organism>
<evidence type="ECO:0000313" key="9">
    <source>
        <dbReference type="EMBL" id="HJB90812.1"/>
    </source>
</evidence>
<accession>A0A9D2MQ21</accession>
<dbReference type="Proteomes" id="UP000886883">
    <property type="component" value="Unassembled WGS sequence"/>
</dbReference>
<feature type="transmembrane region" description="Helical" evidence="8">
    <location>
        <begin position="384"/>
        <end position="407"/>
    </location>
</feature>
<feature type="transmembrane region" description="Helical" evidence="8">
    <location>
        <begin position="65"/>
        <end position="87"/>
    </location>
</feature>
<proteinExistence type="inferred from homology"/>
<feature type="transmembrane region" description="Helical" evidence="8">
    <location>
        <begin position="413"/>
        <end position="429"/>
    </location>
</feature>